<accession>A0A1A6LME2</accession>
<gene>
    <name evidence="1" type="ORF">F0234_02695</name>
</gene>
<protein>
    <submittedName>
        <fullName evidence="1">Uncharacterized protein</fullName>
    </submittedName>
</protein>
<dbReference type="EMBL" id="VTXL01000002">
    <property type="protein sequence ID" value="NOJ11667.1"/>
    <property type="molecule type" value="Genomic_DNA"/>
</dbReference>
<name>A0A1A6LME2_VIBSP</name>
<evidence type="ECO:0000313" key="2">
    <source>
        <dbReference type="Proteomes" id="UP000519158"/>
    </source>
</evidence>
<proteinExistence type="predicted"/>
<sequence length="66" mass="7829">MRSGYESELSLVFGGEDIKMDRILFLMERTHQYERSLYWMKMKFLIFGMIIPTVLSIAALFFSVIK</sequence>
<comment type="caution">
    <text evidence="1">The sequence shown here is derived from an EMBL/GenBank/DDBJ whole genome shotgun (WGS) entry which is preliminary data.</text>
</comment>
<evidence type="ECO:0000313" key="1">
    <source>
        <dbReference type="EMBL" id="NOJ11667.1"/>
    </source>
</evidence>
<dbReference type="Proteomes" id="UP000519158">
    <property type="component" value="Unassembled WGS sequence"/>
</dbReference>
<reference evidence="1 2" key="1">
    <citation type="submission" date="2019-09" db="EMBL/GenBank/DDBJ databases">
        <title>Draft genome sequencing and comparative genomics of hatchery-associated Vibrios.</title>
        <authorList>
            <person name="Kehlet-Delgado H."/>
            <person name="Mueller R.S."/>
        </authorList>
    </citation>
    <scope>NUCLEOTIDE SEQUENCE [LARGE SCALE GENOMIC DNA]</scope>
    <source>
        <strain evidence="1 2">99-70-13A3</strain>
    </source>
</reference>
<dbReference type="AlphaFoldDB" id="A0A1A6LME2"/>
<organism evidence="1 2">
    <name type="scientific">Vibrio splendidus</name>
    <dbReference type="NCBI Taxonomy" id="29497"/>
    <lineage>
        <taxon>Bacteria</taxon>
        <taxon>Pseudomonadati</taxon>
        <taxon>Pseudomonadota</taxon>
        <taxon>Gammaproteobacteria</taxon>
        <taxon>Vibrionales</taxon>
        <taxon>Vibrionaceae</taxon>
        <taxon>Vibrio</taxon>
    </lineage>
</organism>